<evidence type="ECO:0000256" key="1">
    <source>
        <dbReference type="ARBA" id="ARBA00007553"/>
    </source>
</evidence>
<feature type="domain" description="Peptidoglycan recognition protein family" evidence="5">
    <location>
        <begin position="1"/>
        <end position="120"/>
    </location>
</feature>
<name>A0A7G9W3H1_9CAUD</name>
<dbReference type="GO" id="GO:0042742">
    <property type="term" value="P:defense response to bacterium"/>
    <property type="evidence" value="ECO:0007669"/>
    <property type="project" value="UniProtKB-KW"/>
</dbReference>
<keyword evidence="2" id="KW-0929">Antimicrobial</keyword>
<evidence type="ECO:0000256" key="3">
    <source>
        <dbReference type="ARBA" id="ARBA00022638"/>
    </source>
</evidence>
<protein>
    <submittedName>
        <fullName evidence="6">Putative N-acetylmuramoyl-L-alanine amidase</fullName>
    </submittedName>
</protein>
<organism evidence="6">
    <name type="scientific">Bacteroides phage F2</name>
    <dbReference type="NCBI Taxonomy" id="2762303"/>
    <lineage>
        <taxon>Viruses</taxon>
        <taxon>Duplodnaviria</taxon>
        <taxon>Heunggongvirae</taxon>
        <taxon>Uroviricota</taxon>
        <taxon>Caudoviricetes</taxon>
    </lineage>
</organism>
<dbReference type="SMART" id="SM00701">
    <property type="entry name" value="PGRP"/>
    <property type="match status" value="1"/>
</dbReference>
<dbReference type="InterPro" id="IPR036505">
    <property type="entry name" value="Amidase/PGRP_sf"/>
</dbReference>
<dbReference type="EMBL" id="MT806186">
    <property type="protein sequence ID" value="QNO13184.1"/>
    <property type="molecule type" value="Genomic_DNA"/>
</dbReference>
<evidence type="ECO:0000259" key="5">
    <source>
        <dbReference type="SMART" id="SM00701"/>
    </source>
</evidence>
<dbReference type="SMART" id="SM00644">
    <property type="entry name" value="Ami_2"/>
    <property type="match status" value="1"/>
</dbReference>
<accession>A0A7G9W3H1</accession>
<sequence>MRKINEIIVHCSATAEGRDYTVGDIDRWHKSRGWQCIGYHYVIYRDGSVHTGRPVAQIGAHCTGHNANSIGVCYIGGCAADGKTPKDTRTPQQREALRRLVADLQKQYPGTTVHGHREFAAKACPSFDVKTEL</sequence>
<proteinExistence type="inferred from homology"/>
<dbReference type="CDD" id="cd06583">
    <property type="entry name" value="PGRP"/>
    <property type="match status" value="1"/>
</dbReference>
<dbReference type="GO" id="GO:0008745">
    <property type="term" value="F:N-acetylmuramoyl-L-alanine amidase activity"/>
    <property type="evidence" value="ECO:0007669"/>
    <property type="project" value="InterPro"/>
</dbReference>
<dbReference type="GO" id="GO:0008270">
    <property type="term" value="F:zinc ion binding"/>
    <property type="evidence" value="ECO:0007669"/>
    <property type="project" value="InterPro"/>
</dbReference>
<dbReference type="PANTHER" id="PTHR11022:SF41">
    <property type="entry name" value="PEPTIDOGLYCAN-RECOGNITION PROTEIN LC-RELATED"/>
    <property type="match status" value="1"/>
</dbReference>
<evidence type="ECO:0000256" key="2">
    <source>
        <dbReference type="ARBA" id="ARBA00022529"/>
    </source>
</evidence>
<dbReference type="InterPro" id="IPR015510">
    <property type="entry name" value="PGRP"/>
</dbReference>
<evidence type="ECO:0000259" key="4">
    <source>
        <dbReference type="SMART" id="SM00644"/>
    </source>
</evidence>
<dbReference type="InterPro" id="IPR006619">
    <property type="entry name" value="PGRP_domain_met/bac"/>
</dbReference>
<keyword evidence="3" id="KW-0081">Bacteriolytic enzyme</keyword>
<dbReference type="Pfam" id="PF01510">
    <property type="entry name" value="Amidase_2"/>
    <property type="match status" value="1"/>
</dbReference>
<comment type="similarity">
    <text evidence="1">Belongs to the N-acetylmuramoyl-L-alanine amidase 2 family.</text>
</comment>
<dbReference type="InterPro" id="IPR002502">
    <property type="entry name" value="Amidase_domain"/>
</dbReference>
<reference evidence="6" key="1">
    <citation type="submission" date="2020-07" db="EMBL/GenBank/DDBJ databases">
        <title>Isolation of gut associated lytic bacteriophages infecting Bacteroides uniformis.</title>
        <authorList>
            <person name="Hedzet S."/>
            <person name="Accetto T."/>
            <person name="Rupnik M."/>
        </authorList>
    </citation>
    <scope>NUCLEOTIDE SEQUENCE</scope>
</reference>
<gene>
    <name evidence="6" type="ORF">BacuniF2_00013</name>
</gene>
<dbReference type="PANTHER" id="PTHR11022">
    <property type="entry name" value="PEPTIDOGLYCAN RECOGNITION PROTEIN"/>
    <property type="match status" value="1"/>
</dbReference>
<dbReference type="Gene3D" id="3.40.80.10">
    <property type="entry name" value="Peptidoglycan recognition protein-like"/>
    <property type="match status" value="1"/>
</dbReference>
<feature type="domain" description="N-acetylmuramoyl-L-alanine amidase" evidence="4">
    <location>
        <begin position="1"/>
        <end position="126"/>
    </location>
</feature>
<dbReference type="SUPFAM" id="SSF55846">
    <property type="entry name" value="N-acetylmuramoyl-L-alanine amidase-like"/>
    <property type="match status" value="1"/>
</dbReference>
<evidence type="ECO:0000313" key="6">
    <source>
        <dbReference type="EMBL" id="QNO13184.1"/>
    </source>
</evidence>
<dbReference type="GO" id="GO:0001897">
    <property type="term" value="P:symbiont-mediated cytolysis of host cell"/>
    <property type="evidence" value="ECO:0007669"/>
    <property type="project" value="UniProtKB-ARBA"/>
</dbReference>
<dbReference type="GO" id="GO:0009253">
    <property type="term" value="P:peptidoglycan catabolic process"/>
    <property type="evidence" value="ECO:0007669"/>
    <property type="project" value="InterPro"/>
</dbReference>